<dbReference type="Proteomes" id="UP000789396">
    <property type="component" value="Unassembled WGS sequence"/>
</dbReference>
<dbReference type="Pfam" id="PF22693">
    <property type="entry name" value="MACPF_1"/>
    <property type="match status" value="1"/>
</dbReference>
<protein>
    <submittedName>
        <fullName evidence="3">11007_t:CDS:1</fullName>
    </submittedName>
</protein>
<dbReference type="InterPro" id="IPR055854">
    <property type="entry name" value="DUF7431"/>
</dbReference>
<evidence type="ECO:0000259" key="2">
    <source>
        <dbReference type="Pfam" id="PF24209"/>
    </source>
</evidence>
<sequence>MELANLDQGGRNLAKSKINSTSQISIQIDGELPVARRFNTDLTLKEVREQLSNSGEQARISEYMDFYNTCGIISRNDESTELLKGNLHDGYILKIKSNIIEATRRCMLNYGRKMTEDGPVKVDNMIFEFPQGITQSIKITKLDYTEYKYEGKCENKHENFLRKNLVAEGEISASVLSNLSIGLTISYGRHISATHHTKFSSEYEIILLPKYEIEIDVEKVQPSEDFIQAVNSALGSNNPKNELKKMSDNFGNYIASKVQIGGRINKIVHNNASSTLQQTSTDRSIGMEVCSDNIVSIGGNYSNKNGYNESSSTSNIKKKAYIRVYGGDKNKFKKDGMSSWQDSLSECINWEIIKYVDLISIFDVLNLELRQKVLEAMGHKVLYSSIDSVDNIVMSSSKFSYEHELSIPSELNLSLKECQIFASVMNKEKMENVFSTRIIVYTSNNSASVVLHWINKSSMWHRTKFFNLQIGWVVVGQPRDFKFNENCDIIDSGKYALTNNQISIYDQFKDHSILVACTQQLPQQIDFHPKNSTLVTGVHFSCLNDSQLSACFFIYDLKKKKLHKENLGGELTDLFVHCR</sequence>
<accession>A0A9N9CD69</accession>
<evidence type="ECO:0000313" key="3">
    <source>
        <dbReference type="EMBL" id="CAG8595723.1"/>
    </source>
</evidence>
<dbReference type="OrthoDB" id="2418285at2759"/>
<evidence type="ECO:0000313" key="4">
    <source>
        <dbReference type="Proteomes" id="UP000789396"/>
    </source>
</evidence>
<dbReference type="AlphaFoldDB" id="A0A9N9CD69"/>
<gene>
    <name evidence="3" type="ORF">RFULGI_LOCUS6410</name>
</gene>
<proteinExistence type="predicted"/>
<organism evidence="3 4">
    <name type="scientific">Racocetra fulgida</name>
    <dbReference type="NCBI Taxonomy" id="60492"/>
    <lineage>
        <taxon>Eukaryota</taxon>
        <taxon>Fungi</taxon>
        <taxon>Fungi incertae sedis</taxon>
        <taxon>Mucoromycota</taxon>
        <taxon>Glomeromycotina</taxon>
        <taxon>Glomeromycetes</taxon>
        <taxon>Diversisporales</taxon>
        <taxon>Gigasporaceae</taxon>
        <taxon>Racocetra</taxon>
    </lineage>
</organism>
<feature type="domain" description="MACPF-like" evidence="1">
    <location>
        <begin position="111"/>
        <end position="373"/>
    </location>
</feature>
<evidence type="ECO:0000259" key="1">
    <source>
        <dbReference type="Pfam" id="PF22693"/>
    </source>
</evidence>
<dbReference type="EMBL" id="CAJVPZ010008224">
    <property type="protein sequence ID" value="CAG8595723.1"/>
    <property type="molecule type" value="Genomic_DNA"/>
</dbReference>
<feature type="domain" description="DUF7431" evidence="2">
    <location>
        <begin position="382"/>
        <end position="562"/>
    </location>
</feature>
<dbReference type="Pfam" id="PF24209">
    <property type="entry name" value="DUF7431"/>
    <property type="match status" value="1"/>
</dbReference>
<dbReference type="InterPro" id="IPR054586">
    <property type="entry name" value="MACPF_1_fungal"/>
</dbReference>
<name>A0A9N9CD69_9GLOM</name>
<keyword evidence="4" id="KW-1185">Reference proteome</keyword>
<reference evidence="3" key="1">
    <citation type="submission" date="2021-06" db="EMBL/GenBank/DDBJ databases">
        <authorList>
            <person name="Kallberg Y."/>
            <person name="Tangrot J."/>
            <person name="Rosling A."/>
        </authorList>
    </citation>
    <scope>NUCLEOTIDE SEQUENCE</scope>
    <source>
        <strain evidence="3">IN212</strain>
    </source>
</reference>
<comment type="caution">
    <text evidence="3">The sequence shown here is derived from an EMBL/GenBank/DDBJ whole genome shotgun (WGS) entry which is preliminary data.</text>
</comment>